<comment type="caution">
    <text evidence="1">The sequence shown here is derived from an EMBL/GenBank/DDBJ whole genome shotgun (WGS) entry which is preliminary data.</text>
</comment>
<dbReference type="Proteomes" id="UP001642464">
    <property type="component" value="Unassembled WGS sequence"/>
</dbReference>
<gene>
    <name evidence="1" type="ORF">SCF082_LOCUS50993</name>
</gene>
<dbReference type="EMBL" id="CAXAMM010043362">
    <property type="protein sequence ID" value="CAK9109755.1"/>
    <property type="molecule type" value="Genomic_DNA"/>
</dbReference>
<evidence type="ECO:0000313" key="1">
    <source>
        <dbReference type="EMBL" id="CAK9109755.1"/>
    </source>
</evidence>
<proteinExistence type="predicted"/>
<organism evidence="1 2">
    <name type="scientific">Durusdinium trenchii</name>
    <dbReference type="NCBI Taxonomy" id="1381693"/>
    <lineage>
        <taxon>Eukaryota</taxon>
        <taxon>Sar</taxon>
        <taxon>Alveolata</taxon>
        <taxon>Dinophyceae</taxon>
        <taxon>Suessiales</taxon>
        <taxon>Symbiodiniaceae</taxon>
        <taxon>Durusdinium</taxon>
    </lineage>
</organism>
<keyword evidence="2" id="KW-1185">Reference proteome</keyword>
<reference evidence="1 2" key="1">
    <citation type="submission" date="2024-02" db="EMBL/GenBank/DDBJ databases">
        <authorList>
            <person name="Chen Y."/>
            <person name="Shah S."/>
            <person name="Dougan E. K."/>
            <person name="Thang M."/>
            <person name="Chan C."/>
        </authorList>
    </citation>
    <scope>NUCLEOTIDE SEQUENCE [LARGE SCALE GENOMIC DNA]</scope>
</reference>
<evidence type="ECO:0000313" key="2">
    <source>
        <dbReference type="Proteomes" id="UP001642464"/>
    </source>
</evidence>
<sequence length="165" mass="18620">MADRCEALEAPMMLHWLARGLGVQMAPMLRVNRAMHEQMKPRLPQWRPDWLRQRQFRRIARVAREAAEESDAERLLDDARHIQELAKGILRVLGADTFGHFKSPSGPGDYLKSRFLGIADAAVYANFHLDEQVPESWRIFLHASAVEQEILAKEGPGAPTAVVGS</sequence>
<accession>A0ABP0SBU8</accession>
<name>A0ABP0SBU8_9DINO</name>
<protein>
    <submittedName>
        <fullName evidence="1">Mitochondrial</fullName>
    </submittedName>
</protein>